<sequence>MSRTASPPAFITVPSVQPDDEPFDGQPTDKISAYYSLVFPKFTYYLQTLSVTIGRRCIPSSAQGSSDSPQVDVDLGPLKSVSRLHARIEYDDDEERFVLAVLGRNGAWVDGAWSGKGSKVPLGERSQIQIASRTFHFVLPPPPAPDDSPSPSSRASSRRARSPSVDVTGVDITPPSSIPSISPPPPRAAASPPPPAEPGAGREKGKGHAGKKRKLPPAPNPPAAPPPAPAPADPPKPVPRPEDMPPKPNFTYAQLCYRAIKAMNGKGTLQEIVHWMMRNYDWYRYNQGSGWEKSVRHNLSSNRAFKKVERQAGDRGKGYYWTIEPSFEPVFEEQEQRAAAAGKAKARPAQPAPAKAGKTPSASSAPTATAKTEHAPAPPPAPTSAPAASPPAPSAPAPSASSSSSSIAPLASSNALALSAATPAVSAPGLSPTPAVAGPSPSPAPPTGFPPIPASVVLPIIVGPLPPAAAAAHPPPGPHLPAPPIVLHENTLILCPAVFGHLRAEEVRALEARGAQRALEELQGHIVRFLKEKIRSERGKKRRKRERASGEGALGAMGGPAPKAEIPVQVPVQAEEVPGSPIVIVDDDDDDNEPAAKRRRVEVGA</sequence>
<name>A0ACB8QW30_9AGAM</name>
<evidence type="ECO:0000313" key="1">
    <source>
        <dbReference type="EMBL" id="KAI0036013.1"/>
    </source>
</evidence>
<reference evidence="1" key="1">
    <citation type="submission" date="2021-02" db="EMBL/GenBank/DDBJ databases">
        <authorList>
            <consortium name="DOE Joint Genome Institute"/>
            <person name="Ahrendt S."/>
            <person name="Looney B.P."/>
            <person name="Miyauchi S."/>
            <person name="Morin E."/>
            <person name="Drula E."/>
            <person name="Courty P.E."/>
            <person name="Chicoki N."/>
            <person name="Fauchery L."/>
            <person name="Kohler A."/>
            <person name="Kuo A."/>
            <person name="Labutti K."/>
            <person name="Pangilinan J."/>
            <person name="Lipzen A."/>
            <person name="Riley R."/>
            <person name="Andreopoulos W."/>
            <person name="He G."/>
            <person name="Johnson J."/>
            <person name="Barry K.W."/>
            <person name="Grigoriev I.V."/>
            <person name="Nagy L."/>
            <person name="Hibbett D."/>
            <person name="Henrissat B."/>
            <person name="Matheny P.B."/>
            <person name="Labbe J."/>
            <person name="Martin F."/>
        </authorList>
    </citation>
    <scope>NUCLEOTIDE SEQUENCE</scope>
    <source>
        <strain evidence="1">EC-137</strain>
    </source>
</reference>
<reference evidence="1" key="2">
    <citation type="journal article" date="2022" name="New Phytol.">
        <title>Evolutionary transition to the ectomycorrhizal habit in the genomes of a hyperdiverse lineage of mushroom-forming fungi.</title>
        <authorList>
            <person name="Looney B."/>
            <person name="Miyauchi S."/>
            <person name="Morin E."/>
            <person name="Drula E."/>
            <person name="Courty P.E."/>
            <person name="Kohler A."/>
            <person name="Kuo A."/>
            <person name="LaButti K."/>
            <person name="Pangilinan J."/>
            <person name="Lipzen A."/>
            <person name="Riley R."/>
            <person name="Andreopoulos W."/>
            <person name="He G."/>
            <person name="Johnson J."/>
            <person name="Nolan M."/>
            <person name="Tritt A."/>
            <person name="Barry K.W."/>
            <person name="Grigoriev I.V."/>
            <person name="Nagy L.G."/>
            <person name="Hibbett D."/>
            <person name="Henrissat B."/>
            <person name="Matheny P.B."/>
            <person name="Labbe J."/>
            <person name="Martin F.M."/>
        </authorList>
    </citation>
    <scope>NUCLEOTIDE SEQUENCE</scope>
    <source>
        <strain evidence="1">EC-137</strain>
    </source>
</reference>
<evidence type="ECO:0000313" key="2">
    <source>
        <dbReference type="Proteomes" id="UP000814128"/>
    </source>
</evidence>
<dbReference type="Proteomes" id="UP000814128">
    <property type="component" value="Unassembled WGS sequence"/>
</dbReference>
<gene>
    <name evidence="1" type="ORF">K488DRAFT_82452</name>
</gene>
<organism evidence="1 2">
    <name type="scientific">Vararia minispora EC-137</name>
    <dbReference type="NCBI Taxonomy" id="1314806"/>
    <lineage>
        <taxon>Eukaryota</taxon>
        <taxon>Fungi</taxon>
        <taxon>Dikarya</taxon>
        <taxon>Basidiomycota</taxon>
        <taxon>Agaricomycotina</taxon>
        <taxon>Agaricomycetes</taxon>
        <taxon>Russulales</taxon>
        <taxon>Lachnocladiaceae</taxon>
        <taxon>Vararia</taxon>
    </lineage>
</organism>
<comment type="caution">
    <text evidence="1">The sequence shown here is derived from an EMBL/GenBank/DDBJ whole genome shotgun (WGS) entry which is preliminary data.</text>
</comment>
<dbReference type="EMBL" id="MU273476">
    <property type="protein sequence ID" value="KAI0036013.1"/>
    <property type="molecule type" value="Genomic_DNA"/>
</dbReference>
<protein>
    <submittedName>
        <fullName evidence="1">Uncharacterized protein</fullName>
    </submittedName>
</protein>
<keyword evidence="2" id="KW-1185">Reference proteome</keyword>
<proteinExistence type="predicted"/>
<accession>A0ACB8QW30</accession>